<dbReference type="OrthoDB" id="5977855at2759"/>
<proteinExistence type="predicted"/>
<evidence type="ECO:0000313" key="3">
    <source>
        <dbReference type="RefSeq" id="XP_025413074.1"/>
    </source>
</evidence>
<evidence type="ECO:0000313" key="4">
    <source>
        <dbReference type="RefSeq" id="XP_025413075.1"/>
    </source>
</evidence>
<dbReference type="GeneID" id="112685424"/>
<dbReference type="RefSeq" id="XP_025413074.1">
    <property type="nucleotide sequence ID" value="XM_025557289.1"/>
</dbReference>
<sequence length="315" mass="36436">MLHTDVSLKNFGNRPALVVADMKTCCEQITETDIDCNHIKLIGTSTDLEARRTKNITLPYLNNYSYNRRGKCDIRINITFNSNQNLNIPIIQRINFDTYLTRRTFSSLLTGGSKIKCQYPDEDPLDSCLPVNCHMKYSGHRGFYSASEKKCVRIPKCQSNMNINQAYLWSTNQCVDLNNTVTQKDIQEVLYRIENNKSDELFQKIDNIHISQKIRCHNGRVNNFTDLCDCYSGWENEKNMNLNDFIPSTIPLQMCTVRKHFSKNIKSLTNDIIPRNWTFIELIFSILFSSAIILLTLHGINLWILNQSEISEITV</sequence>
<accession>A0A8B8FQ58</accession>
<dbReference type="Proteomes" id="UP000694846">
    <property type="component" value="Unplaced"/>
</dbReference>
<dbReference type="RefSeq" id="XP_025413075.1">
    <property type="nucleotide sequence ID" value="XM_025557290.1"/>
</dbReference>
<keyword evidence="1" id="KW-0812">Transmembrane</keyword>
<name>A0A8B8FQ58_9HEMI</name>
<evidence type="ECO:0000313" key="2">
    <source>
        <dbReference type="Proteomes" id="UP000694846"/>
    </source>
</evidence>
<evidence type="ECO:0000256" key="1">
    <source>
        <dbReference type="SAM" id="Phobius"/>
    </source>
</evidence>
<dbReference type="AlphaFoldDB" id="A0A8B8FQ58"/>
<keyword evidence="1" id="KW-0472">Membrane</keyword>
<feature type="transmembrane region" description="Helical" evidence="1">
    <location>
        <begin position="282"/>
        <end position="305"/>
    </location>
</feature>
<reference evidence="3 4" key="1">
    <citation type="submission" date="2025-04" db="UniProtKB">
        <authorList>
            <consortium name="RefSeq"/>
        </authorList>
    </citation>
    <scope>IDENTIFICATION</scope>
    <source>
        <tissue evidence="3 4">Whole body</tissue>
    </source>
</reference>
<keyword evidence="1" id="KW-1133">Transmembrane helix</keyword>
<gene>
    <name evidence="3 4" type="primary">LOC112685424</name>
</gene>
<protein>
    <submittedName>
        <fullName evidence="3 4">Uncharacterized protein LOC112685424 isoform X1</fullName>
    </submittedName>
</protein>
<keyword evidence="2" id="KW-1185">Reference proteome</keyword>
<organism evidence="2 3">
    <name type="scientific">Sipha flava</name>
    <name type="common">yellow sugarcane aphid</name>
    <dbReference type="NCBI Taxonomy" id="143950"/>
    <lineage>
        <taxon>Eukaryota</taxon>
        <taxon>Metazoa</taxon>
        <taxon>Ecdysozoa</taxon>
        <taxon>Arthropoda</taxon>
        <taxon>Hexapoda</taxon>
        <taxon>Insecta</taxon>
        <taxon>Pterygota</taxon>
        <taxon>Neoptera</taxon>
        <taxon>Paraneoptera</taxon>
        <taxon>Hemiptera</taxon>
        <taxon>Sternorrhyncha</taxon>
        <taxon>Aphidomorpha</taxon>
        <taxon>Aphidoidea</taxon>
        <taxon>Aphididae</taxon>
        <taxon>Sipha</taxon>
    </lineage>
</organism>